<dbReference type="InterPro" id="IPR006665">
    <property type="entry name" value="OmpA-like"/>
</dbReference>
<dbReference type="Gene3D" id="3.30.1330.60">
    <property type="entry name" value="OmpA-like domain"/>
    <property type="match status" value="1"/>
</dbReference>
<dbReference type="Gene3D" id="2.60.40.1120">
    <property type="entry name" value="Carboxypeptidase-like, regulatory domain"/>
    <property type="match status" value="2"/>
</dbReference>
<gene>
    <name evidence="7" type="ORF">A2024_10845</name>
</gene>
<dbReference type="EMBL" id="MFFM01000014">
    <property type="protein sequence ID" value="OGF13629.1"/>
    <property type="molecule type" value="Genomic_DNA"/>
</dbReference>
<feature type="chain" id="PRO_5009520872" description="OmpA-like domain-containing protein" evidence="5">
    <location>
        <begin position="24"/>
        <end position="680"/>
    </location>
</feature>
<sequence>MRFIKTLTLSAIMSALLIATGQAYNPPAFDGGCGTFKVSSARTLGRGMLGVGFLESDLSSRSLIKGDLLFQGDTMTGGKGDQHYTAWSRLSITYAPLDYFEFSIAPRMYAVYDKHSNVEGVISDRIRYDGINNDLAKFWLRDLLIKVKGSYPSKVYGRARFSYAVGLEPFISIGFPGTTEYIYTDNTTLAEQPDSFLATHGFGNLIPHSTDLGAKFLTTLSLGPASLHGNIGYLKAGSAKPAFMVDYSQLVPARDTLPMDSTARRWYVDSVLMVDPDSWTHPAKETTVVRENQILWGLGLEIDAGPYVTFVLEAGGEKLSGKKSFFYNSPARITPGIRFKTPGGFTIDGGCEFKMGSHSSAPEWNALFGFSVSSQTLAKAKPVPQGVISGKVLIANTDSLLMATITMPGYLVDSAGQAKPILQKIDGSFSITVPPGTYRMRVSAGDSFLWQERPAIVADGQTLMLDFPVKRKEFPKGTITGKVVDKKTGNPMGATLYFYGPDRKAMDNPATSDLLTGIYSIQLPPNIYNIQAHAEGYNIETAPAPVNDKQTFIQNFEMRMIPKKGEKVVLSGIKFRTGKADIMASSMLILDGAAKLLKENPTIKVEIGGHTDSRGSRVRNQKLSEARAYSVRNYLINKHGIAGERLTAVGYGEDMPMETNKTVRGRAANRRIEFVVMSQQ</sequence>
<dbReference type="AlphaFoldDB" id="A0A1F5RGV2"/>
<dbReference type="SUPFAM" id="SSF103088">
    <property type="entry name" value="OmpA-like"/>
    <property type="match status" value="1"/>
</dbReference>
<organism evidence="7 8">
    <name type="scientific">Candidatus Edwardsbacteria bacterium GWF2_54_11</name>
    <dbReference type="NCBI Taxonomy" id="1817851"/>
    <lineage>
        <taxon>Bacteria</taxon>
        <taxon>Candidatus Edwardsiibacteriota</taxon>
    </lineage>
</organism>
<evidence type="ECO:0000256" key="3">
    <source>
        <dbReference type="ARBA" id="ARBA00023237"/>
    </source>
</evidence>
<evidence type="ECO:0000259" key="6">
    <source>
        <dbReference type="PROSITE" id="PS51123"/>
    </source>
</evidence>
<evidence type="ECO:0000313" key="8">
    <source>
        <dbReference type="Proteomes" id="UP000177230"/>
    </source>
</evidence>
<dbReference type="InterPro" id="IPR036737">
    <property type="entry name" value="OmpA-like_sf"/>
</dbReference>
<dbReference type="GO" id="GO:0030246">
    <property type="term" value="F:carbohydrate binding"/>
    <property type="evidence" value="ECO:0007669"/>
    <property type="project" value="InterPro"/>
</dbReference>
<dbReference type="SUPFAM" id="SSF49452">
    <property type="entry name" value="Starch-binding domain-like"/>
    <property type="match status" value="1"/>
</dbReference>
<dbReference type="InterPro" id="IPR006664">
    <property type="entry name" value="OMP_bac"/>
</dbReference>
<feature type="signal peptide" evidence="5">
    <location>
        <begin position="1"/>
        <end position="23"/>
    </location>
</feature>
<evidence type="ECO:0000256" key="2">
    <source>
        <dbReference type="ARBA" id="ARBA00023136"/>
    </source>
</evidence>
<dbReference type="InterPro" id="IPR050330">
    <property type="entry name" value="Bact_OuterMem_StrucFunc"/>
</dbReference>
<reference evidence="7 8" key="1">
    <citation type="journal article" date="2016" name="Nat. Commun.">
        <title>Thousands of microbial genomes shed light on interconnected biogeochemical processes in an aquifer system.</title>
        <authorList>
            <person name="Anantharaman K."/>
            <person name="Brown C.T."/>
            <person name="Hug L.A."/>
            <person name="Sharon I."/>
            <person name="Castelle C.J."/>
            <person name="Probst A.J."/>
            <person name="Thomas B.C."/>
            <person name="Singh A."/>
            <person name="Wilkins M.J."/>
            <person name="Karaoz U."/>
            <person name="Brodie E.L."/>
            <person name="Williams K.H."/>
            <person name="Hubbard S.S."/>
            <person name="Banfield J.F."/>
        </authorList>
    </citation>
    <scope>NUCLEOTIDE SEQUENCE [LARGE SCALE GENOMIC DNA]</scope>
</reference>
<dbReference type="CDD" id="cd07185">
    <property type="entry name" value="OmpA_C-like"/>
    <property type="match status" value="1"/>
</dbReference>
<evidence type="ECO:0000256" key="5">
    <source>
        <dbReference type="SAM" id="SignalP"/>
    </source>
</evidence>
<dbReference type="InterPro" id="IPR013784">
    <property type="entry name" value="Carb-bd-like_fold"/>
</dbReference>
<feature type="domain" description="OmpA-like" evidence="6">
    <location>
        <begin position="564"/>
        <end position="680"/>
    </location>
</feature>
<protein>
    <recommendedName>
        <fullName evidence="6">OmpA-like domain-containing protein</fullName>
    </recommendedName>
</protein>
<evidence type="ECO:0000256" key="1">
    <source>
        <dbReference type="ARBA" id="ARBA00004442"/>
    </source>
</evidence>
<accession>A0A1F5RGV2</accession>
<dbReference type="Pfam" id="PF00691">
    <property type="entry name" value="OmpA"/>
    <property type="match status" value="1"/>
</dbReference>
<comment type="subcellular location">
    <subcellularLocation>
        <location evidence="1">Cell outer membrane</location>
    </subcellularLocation>
</comment>
<dbReference type="PANTHER" id="PTHR30329:SF21">
    <property type="entry name" value="LIPOPROTEIN YIAD-RELATED"/>
    <property type="match status" value="1"/>
</dbReference>
<name>A0A1F5RGV2_9BACT</name>
<dbReference type="PANTHER" id="PTHR30329">
    <property type="entry name" value="STATOR ELEMENT OF FLAGELLAR MOTOR COMPLEX"/>
    <property type="match status" value="1"/>
</dbReference>
<proteinExistence type="predicted"/>
<keyword evidence="2 4" id="KW-0472">Membrane</keyword>
<dbReference type="PRINTS" id="PR01021">
    <property type="entry name" value="OMPADOMAIN"/>
</dbReference>
<dbReference type="InterPro" id="IPR008969">
    <property type="entry name" value="CarboxyPept-like_regulatory"/>
</dbReference>
<evidence type="ECO:0000313" key="7">
    <source>
        <dbReference type="EMBL" id="OGF13629.1"/>
    </source>
</evidence>
<dbReference type="SUPFAM" id="SSF49464">
    <property type="entry name" value="Carboxypeptidase regulatory domain-like"/>
    <property type="match status" value="1"/>
</dbReference>
<evidence type="ECO:0000256" key="4">
    <source>
        <dbReference type="PROSITE-ProRule" id="PRU00473"/>
    </source>
</evidence>
<keyword evidence="3" id="KW-0998">Cell outer membrane</keyword>
<dbReference type="PROSITE" id="PS51123">
    <property type="entry name" value="OMPA_2"/>
    <property type="match status" value="1"/>
</dbReference>
<comment type="caution">
    <text evidence="7">The sequence shown here is derived from an EMBL/GenBank/DDBJ whole genome shotgun (WGS) entry which is preliminary data.</text>
</comment>
<dbReference type="Proteomes" id="UP000177230">
    <property type="component" value="Unassembled WGS sequence"/>
</dbReference>
<keyword evidence="5" id="KW-0732">Signal</keyword>
<dbReference type="GO" id="GO:0009279">
    <property type="term" value="C:cell outer membrane"/>
    <property type="evidence" value="ECO:0007669"/>
    <property type="project" value="UniProtKB-SubCell"/>
</dbReference>